<dbReference type="InterPro" id="IPR020095">
    <property type="entry name" value="PsdUridine_synth_TruA_C"/>
</dbReference>
<dbReference type="GO" id="GO:0031119">
    <property type="term" value="P:tRNA pseudouridine synthesis"/>
    <property type="evidence" value="ECO:0007669"/>
    <property type="project" value="TreeGrafter"/>
</dbReference>
<dbReference type="PANTHER" id="PTHR11142">
    <property type="entry name" value="PSEUDOURIDYLATE SYNTHASE"/>
    <property type="match status" value="1"/>
</dbReference>
<dbReference type="GO" id="GO:1990481">
    <property type="term" value="P:mRNA pseudouridine synthesis"/>
    <property type="evidence" value="ECO:0007669"/>
    <property type="project" value="TreeGrafter"/>
</dbReference>
<dbReference type="HAMAP" id="MF_00171">
    <property type="entry name" value="TruA"/>
    <property type="match status" value="1"/>
</dbReference>
<feature type="compositionally biased region" description="Acidic residues" evidence="4">
    <location>
        <begin position="503"/>
        <end position="512"/>
    </location>
</feature>
<keyword evidence="7" id="KW-1185">Reference proteome</keyword>
<organism evidence="6 7">
    <name type="scientific">Calocera viscosa (strain TUFC12733)</name>
    <dbReference type="NCBI Taxonomy" id="1330018"/>
    <lineage>
        <taxon>Eukaryota</taxon>
        <taxon>Fungi</taxon>
        <taxon>Dikarya</taxon>
        <taxon>Basidiomycota</taxon>
        <taxon>Agaricomycotina</taxon>
        <taxon>Dacrymycetes</taxon>
        <taxon>Dacrymycetales</taxon>
        <taxon>Dacrymycetaceae</taxon>
        <taxon>Calocera</taxon>
    </lineage>
</organism>
<evidence type="ECO:0000313" key="6">
    <source>
        <dbReference type="EMBL" id="KZO95569.1"/>
    </source>
</evidence>
<evidence type="ECO:0000256" key="3">
    <source>
        <dbReference type="ARBA" id="ARBA00023235"/>
    </source>
</evidence>
<feature type="domain" description="Pseudouridine synthase I TruA alpha/beta" evidence="5">
    <location>
        <begin position="243"/>
        <end position="347"/>
    </location>
</feature>
<feature type="region of interest" description="Disordered" evidence="4">
    <location>
        <begin position="147"/>
        <end position="172"/>
    </location>
</feature>
<dbReference type="EMBL" id="KV417288">
    <property type="protein sequence ID" value="KZO95569.1"/>
    <property type="molecule type" value="Genomic_DNA"/>
</dbReference>
<protein>
    <submittedName>
        <fullName evidence="6">tRNA pseudouridine synthase</fullName>
    </submittedName>
</protein>
<dbReference type="OrthoDB" id="25767at2759"/>
<name>A0A167LD91_CALVF</name>
<dbReference type="Pfam" id="PF01416">
    <property type="entry name" value="PseudoU_synth_1"/>
    <property type="match status" value="1"/>
</dbReference>
<sequence>MSKYETWTRSQLIARLSELDVPEQSEEPQSKPGFDVSSKPRRKIALKFCYHGWEYSGLEFQKGHTHMPTVEAVLEAALVATRLIDPEGGLDGAGFSKSGRTDRGVSAAGQVVSLWVRSMVAGDGENNARKKEMEEVSLALEDEDALAEAGPSELPRAEAFAETEPPPEDDPVSLFESTQHLLPTSSEIPYGRVLNRVLPSSIRILSWSPVTSTFDARFSCVGRHYKYFFRLHAGLDLARMREAAARLLGTHDWRNFCKLDGSKGDIKYVRTVEEVSIDRVEEDTSGFPPGHTSEARLIDPTLYVLNVRGHGFLWHQIRHIAAVLFLVGQGLEEPTVVSSLLNADPANSLPPFRAGEQPPEVVESKPVYDIADALPLVLWDSRYREGDLNWQPDEPWQASIFRTQLENAYTTSLIHTTLLSYFARAAELRPQSVDKPAPPSLGKAPVVLDMGGGTFLVNRRYKPLMKRERGGTPDEVVRRWREGAGGRRAEKRAALTGMNGTDAETETVQADE</sequence>
<evidence type="ECO:0000313" key="7">
    <source>
        <dbReference type="Proteomes" id="UP000076738"/>
    </source>
</evidence>
<evidence type="ECO:0000256" key="4">
    <source>
        <dbReference type="SAM" id="MobiDB-lite"/>
    </source>
</evidence>
<dbReference type="InterPro" id="IPR001406">
    <property type="entry name" value="PsdUridine_synth_TruA"/>
</dbReference>
<dbReference type="STRING" id="1330018.A0A167LD91"/>
<evidence type="ECO:0000256" key="1">
    <source>
        <dbReference type="ARBA" id="ARBA00009375"/>
    </source>
</evidence>
<dbReference type="InterPro" id="IPR020094">
    <property type="entry name" value="TruA/RsuA/RluB/E/F_N"/>
</dbReference>
<dbReference type="Gene3D" id="3.30.70.660">
    <property type="entry name" value="Pseudouridine synthase I, catalytic domain, C-terminal subdomain"/>
    <property type="match status" value="1"/>
</dbReference>
<keyword evidence="2" id="KW-0819">tRNA processing</keyword>
<proteinExistence type="inferred from homology"/>
<dbReference type="InterPro" id="IPR020103">
    <property type="entry name" value="PsdUridine_synth_cat_dom_sf"/>
</dbReference>
<dbReference type="GO" id="GO:0003723">
    <property type="term" value="F:RNA binding"/>
    <property type="evidence" value="ECO:0007669"/>
    <property type="project" value="InterPro"/>
</dbReference>
<gene>
    <name evidence="6" type="ORF">CALVIDRAFT_537959</name>
</gene>
<dbReference type="SUPFAM" id="SSF55120">
    <property type="entry name" value="Pseudouridine synthase"/>
    <property type="match status" value="1"/>
</dbReference>
<evidence type="ECO:0000259" key="5">
    <source>
        <dbReference type="Pfam" id="PF01416"/>
    </source>
</evidence>
<evidence type="ECO:0000256" key="2">
    <source>
        <dbReference type="ARBA" id="ARBA00022694"/>
    </source>
</evidence>
<feature type="compositionally biased region" description="Basic and acidic residues" evidence="4">
    <location>
        <begin position="480"/>
        <end position="493"/>
    </location>
</feature>
<dbReference type="InterPro" id="IPR020097">
    <property type="entry name" value="PsdUridine_synth_TruA_a/b_dom"/>
</dbReference>
<dbReference type="GO" id="GO:0005737">
    <property type="term" value="C:cytoplasm"/>
    <property type="evidence" value="ECO:0007669"/>
    <property type="project" value="TreeGrafter"/>
</dbReference>
<dbReference type="PANTHER" id="PTHR11142:SF5">
    <property type="entry name" value="TRNA PSEUDOURIDINE(38_39) SYNTHASE"/>
    <property type="match status" value="1"/>
</dbReference>
<reference evidence="6 7" key="1">
    <citation type="journal article" date="2016" name="Mol. Biol. Evol.">
        <title>Comparative Genomics of Early-Diverging Mushroom-Forming Fungi Provides Insights into the Origins of Lignocellulose Decay Capabilities.</title>
        <authorList>
            <person name="Nagy L.G."/>
            <person name="Riley R."/>
            <person name="Tritt A."/>
            <person name="Adam C."/>
            <person name="Daum C."/>
            <person name="Floudas D."/>
            <person name="Sun H."/>
            <person name="Yadav J.S."/>
            <person name="Pangilinan J."/>
            <person name="Larsson K.H."/>
            <person name="Matsuura K."/>
            <person name="Barry K."/>
            <person name="Labutti K."/>
            <person name="Kuo R."/>
            <person name="Ohm R.A."/>
            <person name="Bhattacharya S.S."/>
            <person name="Shirouzu T."/>
            <person name="Yoshinaga Y."/>
            <person name="Martin F.M."/>
            <person name="Grigoriev I.V."/>
            <person name="Hibbett D.S."/>
        </authorList>
    </citation>
    <scope>NUCLEOTIDE SEQUENCE [LARGE SCALE GENOMIC DNA]</scope>
    <source>
        <strain evidence="6 7">TUFC12733</strain>
    </source>
</reference>
<dbReference type="Proteomes" id="UP000076738">
    <property type="component" value="Unassembled WGS sequence"/>
</dbReference>
<feature type="region of interest" description="Disordered" evidence="4">
    <location>
        <begin position="18"/>
        <end position="38"/>
    </location>
</feature>
<feature type="region of interest" description="Disordered" evidence="4">
    <location>
        <begin position="480"/>
        <end position="512"/>
    </location>
</feature>
<keyword evidence="3" id="KW-0413">Isomerase</keyword>
<dbReference type="Gene3D" id="3.30.70.580">
    <property type="entry name" value="Pseudouridine synthase I, catalytic domain, N-terminal subdomain"/>
    <property type="match status" value="1"/>
</dbReference>
<dbReference type="AlphaFoldDB" id="A0A167LD91"/>
<dbReference type="GO" id="GO:0009982">
    <property type="term" value="F:pseudouridine synthase activity"/>
    <property type="evidence" value="ECO:0007669"/>
    <property type="project" value="InterPro"/>
</dbReference>
<comment type="similarity">
    <text evidence="1">Belongs to the tRNA pseudouridine synthase TruA family.</text>
</comment>
<dbReference type="GO" id="GO:0005634">
    <property type="term" value="C:nucleus"/>
    <property type="evidence" value="ECO:0007669"/>
    <property type="project" value="TreeGrafter"/>
</dbReference>
<accession>A0A167LD91</accession>